<evidence type="ECO:0000313" key="1">
    <source>
        <dbReference type="EMBL" id="KKL95056.1"/>
    </source>
</evidence>
<accession>A0A0F9GWM8</accession>
<name>A0A0F9GWM8_9ZZZZ</name>
<reference evidence="1" key="1">
    <citation type="journal article" date="2015" name="Nature">
        <title>Complex archaea that bridge the gap between prokaryotes and eukaryotes.</title>
        <authorList>
            <person name="Spang A."/>
            <person name="Saw J.H."/>
            <person name="Jorgensen S.L."/>
            <person name="Zaremba-Niedzwiedzka K."/>
            <person name="Martijn J."/>
            <person name="Lind A.E."/>
            <person name="van Eijk R."/>
            <person name="Schleper C."/>
            <person name="Guy L."/>
            <person name="Ettema T.J."/>
        </authorList>
    </citation>
    <scope>NUCLEOTIDE SEQUENCE</scope>
</reference>
<dbReference type="AlphaFoldDB" id="A0A0F9GWM8"/>
<gene>
    <name evidence="1" type="ORF">LCGC14_1858460</name>
</gene>
<comment type="caution">
    <text evidence="1">The sequence shown here is derived from an EMBL/GenBank/DDBJ whole genome shotgun (WGS) entry which is preliminary data.</text>
</comment>
<dbReference type="EMBL" id="LAZR01018777">
    <property type="protein sequence ID" value="KKL95056.1"/>
    <property type="molecule type" value="Genomic_DNA"/>
</dbReference>
<sequence>MTIPELTQEQRIESFVSERIPSDMIYNDFTIVFTKKELAEYCLKEIDYAIELINSTDAKDVEEQLQD</sequence>
<protein>
    <submittedName>
        <fullName evidence="1">Uncharacterized protein</fullName>
    </submittedName>
</protein>
<organism evidence="1">
    <name type="scientific">marine sediment metagenome</name>
    <dbReference type="NCBI Taxonomy" id="412755"/>
    <lineage>
        <taxon>unclassified sequences</taxon>
        <taxon>metagenomes</taxon>
        <taxon>ecological metagenomes</taxon>
    </lineage>
</organism>
<proteinExistence type="predicted"/>